<keyword evidence="2" id="KW-1185">Reference proteome</keyword>
<dbReference type="SUPFAM" id="SSF64076">
    <property type="entry name" value="MTH938-like"/>
    <property type="match status" value="1"/>
</dbReference>
<evidence type="ECO:0000313" key="1">
    <source>
        <dbReference type="EMBL" id="MFD0855325.1"/>
    </source>
</evidence>
<protein>
    <submittedName>
        <fullName evidence="1">Mth938-like domain-containing protein</fullName>
    </submittedName>
</protein>
<proteinExistence type="predicted"/>
<dbReference type="PANTHER" id="PTHR15811">
    <property type="entry name" value="MTH938 DOMAIN-CONTAINING PROTEIN"/>
    <property type="match status" value="1"/>
</dbReference>
<dbReference type="InterPro" id="IPR034096">
    <property type="entry name" value="AAMDC"/>
</dbReference>
<gene>
    <name evidence="1" type="ORF">ACFQ07_24000</name>
</gene>
<dbReference type="InterPro" id="IPR007523">
    <property type="entry name" value="NDUFAF3/AAMDC"/>
</dbReference>
<sequence>MDAVSPRITHVSWGRMEVAGLGQGKDFKLWPGGGRDWDWNETGTRHSPGIQPADVQELLEHGSKVVVLSRGMKLRLGTAEETLQALKDADVQVHVEETTAAVELYNRLAEDGEPVGGLFHSTC</sequence>
<reference evidence="2" key="1">
    <citation type="journal article" date="2019" name="Int. J. Syst. Evol. Microbiol.">
        <title>The Global Catalogue of Microorganisms (GCM) 10K type strain sequencing project: providing services to taxonomists for standard genome sequencing and annotation.</title>
        <authorList>
            <consortium name="The Broad Institute Genomics Platform"/>
            <consortium name="The Broad Institute Genome Sequencing Center for Infectious Disease"/>
            <person name="Wu L."/>
            <person name="Ma J."/>
        </authorList>
    </citation>
    <scope>NUCLEOTIDE SEQUENCE [LARGE SCALE GENOMIC DNA]</scope>
    <source>
        <strain evidence="2">JCM 31696</strain>
    </source>
</reference>
<dbReference type="Proteomes" id="UP001597083">
    <property type="component" value="Unassembled WGS sequence"/>
</dbReference>
<dbReference type="CDD" id="cd05126">
    <property type="entry name" value="Mth938"/>
    <property type="match status" value="1"/>
</dbReference>
<dbReference type="PANTHER" id="PTHR15811:SF5">
    <property type="entry name" value="MTH938 DOMAIN-CONTAINING PROTEIN"/>
    <property type="match status" value="1"/>
</dbReference>
<dbReference type="EMBL" id="JBHTIR010003512">
    <property type="protein sequence ID" value="MFD0855325.1"/>
    <property type="molecule type" value="Genomic_DNA"/>
</dbReference>
<name>A0ABW3CM29_9ACTN</name>
<dbReference type="InterPro" id="IPR036748">
    <property type="entry name" value="MTH938-like_sf"/>
</dbReference>
<accession>A0ABW3CM29</accession>
<comment type="caution">
    <text evidence="1">The sequence shown here is derived from an EMBL/GenBank/DDBJ whole genome shotgun (WGS) entry which is preliminary data.</text>
</comment>
<dbReference type="Pfam" id="PF04430">
    <property type="entry name" value="DUF498"/>
    <property type="match status" value="1"/>
</dbReference>
<organism evidence="1 2">
    <name type="scientific">Actinomadura adrarensis</name>
    <dbReference type="NCBI Taxonomy" id="1819600"/>
    <lineage>
        <taxon>Bacteria</taxon>
        <taxon>Bacillati</taxon>
        <taxon>Actinomycetota</taxon>
        <taxon>Actinomycetes</taxon>
        <taxon>Streptosporangiales</taxon>
        <taxon>Thermomonosporaceae</taxon>
        <taxon>Actinomadura</taxon>
    </lineage>
</organism>
<evidence type="ECO:0000313" key="2">
    <source>
        <dbReference type="Proteomes" id="UP001597083"/>
    </source>
</evidence>
<dbReference type="Gene3D" id="3.40.1230.10">
    <property type="entry name" value="MTH938-like"/>
    <property type="match status" value="1"/>
</dbReference>